<dbReference type="SUPFAM" id="SSF143968">
    <property type="entry name" value="UbiD C-terminal domain-like"/>
    <property type="match status" value="1"/>
</dbReference>
<dbReference type="Pfam" id="PF01977">
    <property type="entry name" value="UbiD"/>
    <property type="match status" value="1"/>
</dbReference>
<evidence type="ECO:0000313" key="6">
    <source>
        <dbReference type="Proteomes" id="UP000243904"/>
    </source>
</evidence>
<dbReference type="GO" id="GO:0005829">
    <property type="term" value="C:cytosol"/>
    <property type="evidence" value="ECO:0007669"/>
    <property type="project" value="TreeGrafter"/>
</dbReference>
<dbReference type="InterPro" id="IPR049383">
    <property type="entry name" value="UbiD-like_N"/>
</dbReference>
<feature type="region of interest" description="Disordered" evidence="1">
    <location>
        <begin position="524"/>
        <end position="554"/>
    </location>
</feature>
<dbReference type="PANTHER" id="PTHR30108">
    <property type="entry name" value="3-OCTAPRENYL-4-HYDROXYBENZOATE CARBOXY-LYASE-RELATED"/>
    <property type="match status" value="1"/>
</dbReference>
<evidence type="ECO:0000259" key="3">
    <source>
        <dbReference type="Pfam" id="PF20695"/>
    </source>
</evidence>
<dbReference type="Pfam" id="PF20696">
    <property type="entry name" value="UbiD_C"/>
    <property type="match status" value="1"/>
</dbReference>
<dbReference type="PANTHER" id="PTHR30108:SF17">
    <property type="entry name" value="FERULIC ACID DECARBOXYLASE 1"/>
    <property type="match status" value="1"/>
</dbReference>
<proteinExistence type="predicted"/>
<sequence length="554" mass="59898">MDDSRTQAIKPPSLDLQAHIAELEAQGLLVHIDHPVNKDTELHPLVRCQFLGGIPEDERRAFLFTNVVDSDGRRYDIPVVVGAYAASPRIYAIGMGRSIAEIGKDWLNAIANPIAPIIVSSPSCQEVVIKGGDLRLPGGGLASLPVPISTPGFDAAPYLTATLCITTDPDNGIRNIGTYRAALKKTDRLGVRMSSRIGGAGGYLHWCKYRDRGERMPCAIVIGAAPVIAYTGAEKLAIDQDEMSVAGALAGVAIRTAKAVTVDLEIPADAEIVVEGLIDTDLLEPEGPFGESNGYVALEDFNMSMEVTAITHKRSPVFVSIISQVTPSESSVIKKVALEPLFLNHLRDHLSLKSVLRVVMHEPLSNLRPIIFIQFANGAPRTEVWRGLQGASARQADCGKLVIAVSEDIDPDNTDAVMWSLAYRSNPIEDVHVEPYRSTGHAPKSGPGELDSTLLIDATLKYPMAPLALPGRAFMERAQALWKELGLPALNVKSPWHGYSLGDWTDAWEKFARNAVEGAWAKNGDDTWTRRRGGLKPETPVRTVETPAKLGAAP</sequence>
<reference evidence="6" key="1">
    <citation type="submission" date="2016-10" db="EMBL/GenBank/DDBJ databases">
        <authorList>
            <person name="Varghese N."/>
            <person name="Submissions S."/>
        </authorList>
    </citation>
    <scope>NUCLEOTIDE SEQUENCE [LARGE SCALE GENOMIC DNA]</scope>
    <source>
        <strain evidence="6">GAS369</strain>
    </source>
</reference>
<dbReference type="EMBL" id="LT629750">
    <property type="protein sequence ID" value="SDS83124.1"/>
    <property type="molecule type" value="Genomic_DNA"/>
</dbReference>
<dbReference type="SUPFAM" id="SSF50475">
    <property type="entry name" value="FMN-binding split barrel"/>
    <property type="match status" value="1"/>
</dbReference>
<dbReference type="Gene3D" id="3.40.1670.10">
    <property type="entry name" value="UbiD C-terminal domain-like"/>
    <property type="match status" value="1"/>
</dbReference>
<evidence type="ECO:0000256" key="1">
    <source>
        <dbReference type="SAM" id="MobiDB-lite"/>
    </source>
</evidence>
<dbReference type="Pfam" id="PF20695">
    <property type="entry name" value="UbiD_N"/>
    <property type="match status" value="1"/>
</dbReference>
<dbReference type="RefSeq" id="WP_146688070.1">
    <property type="nucleotide sequence ID" value="NZ_LT629750.1"/>
</dbReference>
<dbReference type="GO" id="GO:0006744">
    <property type="term" value="P:ubiquinone biosynthetic process"/>
    <property type="evidence" value="ECO:0007669"/>
    <property type="project" value="TreeGrafter"/>
</dbReference>
<gene>
    <name evidence="5" type="ORF">SAMN05444158_3374</name>
</gene>
<evidence type="ECO:0000259" key="4">
    <source>
        <dbReference type="Pfam" id="PF20696"/>
    </source>
</evidence>
<feature type="domain" description="3-octaprenyl-4-hydroxybenzoate carboxy-lyase-like C-terminal" evidence="4">
    <location>
        <begin position="370"/>
        <end position="458"/>
    </location>
</feature>
<feature type="domain" description="3-octaprenyl-4-hydroxybenzoate carboxy-lyase-like Rift-related" evidence="2">
    <location>
        <begin position="121"/>
        <end position="322"/>
    </location>
</feature>
<dbReference type="InterPro" id="IPR002830">
    <property type="entry name" value="UbiD"/>
</dbReference>
<accession>A0A1H1VEC1</accession>
<dbReference type="InterPro" id="IPR049381">
    <property type="entry name" value="UbiD-like_C"/>
</dbReference>
<organism evidence="5 6">
    <name type="scientific">Bradyrhizobium canariense</name>
    <dbReference type="NCBI Taxonomy" id="255045"/>
    <lineage>
        <taxon>Bacteria</taxon>
        <taxon>Pseudomonadati</taxon>
        <taxon>Pseudomonadota</taxon>
        <taxon>Alphaproteobacteria</taxon>
        <taxon>Hyphomicrobiales</taxon>
        <taxon>Nitrobacteraceae</taxon>
        <taxon>Bradyrhizobium</taxon>
    </lineage>
</organism>
<dbReference type="AlphaFoldDB" id="A0A1H1VEC1"/>
<protein>
    <submittedName>
        <fullName evidence="5">4-hydroxy-3-polyprenylbenzoate decarboxylase</fullName>
    </submittedName>
</protein>
<dbReference type="GO" id="GO:0008694">
    <property type="term" value="F:4-hydroxy-3-polyprenylbenzoate decarboxylase activity"/>
    <property type="evidence" value="ECO:0007669"/>
    <property type="project" value="TreeGrafter"/>
</dbReference>
<feature type="domain" description="3-octaprenyl-4-hydroxybenzoate carboxy-lyase-like N-terminal" evidence="3">
    <location>
        <begin position="20"/>
        <end position="109"/>
    </location>
</feature>
<evidence type="ECO:0000259" key="2">
    <source>
        <dbReference type="Pfam" id="PF01977"/>
    </source>
</evidence>
<dbReference type="Proteomes" id="UP000243904">
    <property type="component" value="Chromosome I"/>
</dbReference>
<name>A0A1H1VEC1_9BRAD</name>
<dbReference type="InterPro" id="IPR048304">
    <property type="entry name" value="UbiD_Rift_dom"/>
</dbReference>
<evidence type="ECO:0000313" key="5">
    <source>
        <dbReference type="EMBL" id="SDS83124.1"/>
    </source>
</evidence>
<keyword evidence="6" id="KW-1185">Reference proteome</keyword>